<name>A0A517LM99_9PEZI</name>
<evidence type="ECO:0000313" key="2">
    <source>
        <dbReference type="EMBL" id="QDS76769.1"/>
    </source>
</evidence>
<accession>A0A517LM99</accession>
<feature type="region of interest" description="Disordered" evidence="1">
    <location>
        <begin position="245"/>
        <end position="311"/>
    </location>
</feature>
<dbReference type="Proteomes" id="UP000316270">
    <property type="component" value="Chromosome 16"/>
</dbReference>
<feature type="region of interest" description="Disordered" evidence="1">
    <location>
        <begin position="208"/>
        <end position="232"/>
    </location>
</feature>
<feature type="region of interest" description="Disordered" evidence="1">
    <location>
        <begin position="159"/>
        <end position="178"/>
    </location>
</feature>
<evidence type="ECO:0000313" key="3">
    <source>
        <dbReference type="Proteomes" id="UP000316270"/>
    </source>
</evidence>
<proteinExistence type="predicted"/>
<keyword evidence="3" id="KW-1185">Reference proteome</keyword>
<protein>
    <submittedName>
        <fullName evidence="2">Uncharacterized protein</fullName>
    </submittedName>
</protein>
<organism evidence="2 3">
    <name type="scientific">Venturia effusa</name>
    <dbReference type="NCBI Taxonomy" id="50376"/>
    <lineage>
        <taxon>Eukaryota</taxon>
        <taxon>Fungi</taxon>
        <taxon>Dikarya</taxon>
        <taxon>Ascomycota</taxon>
        <taxon>Pezizomycotina</taxon>
        <taxon>Dothideomycetes</taxon>
        <taxon>Pleosporomycetidae</taxon>
        <taxon>Venturiales</taxon>
        <taxon>Venturiaceae</taxon>
        <taxon>Venturia</taxon>
    </lineage>
</organism>
<gene>
    <name evidence="2" type="ORF">FKW77_001857</name>
</gene>
<feature type="compositionally biased region" description="Basic and acidic residues" evidence="1">
    <location>
        <begin position="262"/>
        <end position="273"/>
    </location>
</feature>
<reference evidence="2 3" key="1">
    <citation type="submission" date="2019-07" db="EMBL/GenBank/DDBJ databases">
        <title>Finished genome of Venturia effusa.</title>
        <authorList>
            <person name="Young C.A."/>
            <person name="Cox M.P."/>
            <person name="Ganley A.R.D."/>
            <person name="David W.J."/>
        </authorList>
    </citation>
    <scope>NUCLEOTIDE SEQUENCE [LARGE SCALE GENOMIC DNA]</scope>
    <source>
        <strain evidence="3">albino</strain>
    </source>
</reference>
<sequence length="311" mass="34567">MTAYAIIIGHIQMIEENLHEIEMNVNDEDKLAFSLSGCEYRSGIKQALEGLEKEVRDHFEPECERCFGHNSCHKSVPWHWIASQLSKSVEDAEKLTDQDLNFYSHDMVDVLKDPKMRTHLANGIRSRVTRIRFEQDDWSGRFLSDLKSAVDAELEKDEYTERQAAHRGGSTTEETLEQEPQAIAATQVSAKEDVSQSEGLAVHEVGGELAKRGEAKQETAEEEAINADGATKEAVRHRKIDVKVAKGSDKARVSKQHILPESSKEGLVKKVKEEQDDGGVTDGSMDLASSFDEVEATDNNQGTVGDDVAID</sequence>
<dbReference type="EMBL" id="CP042200">
    <property type="protein sequence ID" value="QDS76769.1"/>
    <property type="molecule type" value="Genomic_DNA"/>
</dbReference>
<evidence type="ECO:0000256" key="1">
    <source>
        <dbReference type="SAM" id="MobiDB-lite"/>
    </source>
</evidence>
<feature type="compositionally biased region" description="Basic and acidic residues" evidence="1">
    <location>
        <begin position="208"/>
        <end position="219"/>
    </location>
</feature>
<dbReference type="AlphaFoldDB" id="A0A517LM99"/>